<dbReference type="EMBL" id="VSSQ01004008">
    <property type="protein sequence ID" value="MPM23347.1"/>
    <property type="molecule type" value="Genomic_DNA"/>
</dbReference>
<dbReference type="PANTHER" id="PTHR32114:SF2">
    <property type="entry name" value="ABC TRANSPORTER ABCH.3"/>
    <property type="match status" value="1"/>
</dbReference>
<dbReference type="Gene3D" id="3.40.50.300">
    <property type="entry name" value="P-loop containing nucleotide triphosphate hydrolases"/>
    <property type="match status" value="1"/>
</dbReference>
<dbReference type="PANTHER" id="PTHR32114">
    <property type="entry name" value="ABC TRANSPORTER ABCH.3"/>
    <property type="match status" value="1"/>
</dbReference>
<sequence length="382" mass="44914">MNKKIKINEQLILEIGSEINFIEDNILFDQNLFNSELQTTQIKKNSLEVRLKLLDKNIQTSQQIDKIRKELSKFENNLFEFSSTTVEVIDSQIKEKNEEINRIQEIIIKVSEDIEKNRIELNDIESNYSILRKLFSKYNINNVRLLNEYLRKESAELRIREEKIENTISQATKINDLTRIKEHIASYEIKVELYKDNKKYFLDKMQIMNNKVEDINFHFGDQASDFLNSSHSPIRKYYQYLNPNPAEFAELYFEIKDNNELEIKVKNESNNVVANYILSSGQLNVLAVSVFIATNTSQTFSFFDFIAIDDPIQNMDDVNRFSITDVLSQLKQQLIISTHDSDYLNLFIKKNESRLNDIAVFHLDTENNSYKNIVDYSNFVEG</sequence>
<feature type="coiled-coil region" evidence="1">
    <location>
        <begin position="37"/>
        <end position="113"/>
    </location>
</feature>
<protein>
    <submittedName>
        <fullName evidence="2">Uncharacterized protein</fullName>
    </submittedName>
</protein>
<name>A0A644Y567_9ZZZZ</name>
<reference evidence="2" key="1">
    <citation type="submission" date="2019-08" db="EMBL/GenBank/DDBJ databases">
        <authorList>
            <person name="Kucharzyk K."/>
            <person name="Murdoch R.W."/>
            <person name="Higgins S."/>
            <person name="Loffler F."/>
        </authorList>
    </citation>
    <scope>NUCLEOTIDE SEQUENCE</scope>
</reference>
<evidence type="ECO:0000313" key="2">
    <source>
        <dbReference type="EMBL" id="MPM23347.1"/>
    </source>
</evidence>
<evidence type="ECO:0000256" key="1">
    <source>
        <dbReference type="SAM" id="Coils"/>
    </source>
</evidence>
<dbReference type="InterPro" id="IPR027417">
    <property type="entry name" value="P-loop_NTPase"/>
</dbReference>
<proteinExistence type="predicted"/>
<comment type="caution">
    <text evidence="2">The sequence shown here is derived from an EMBL/GenBank/DDBJ whole genome shotgun (WGS) entry which is preliminary data.</text>
</comment>
<dbReference type="SUPFAM" id="SSF52540">
    <property type="entry name" value="P-loop containing nucleoside triphosphate hydrolases"/>
    <property type="match status" value="1"/>
</dbReference>
<keyword evidence="1" id="KW-0175">Coiled coil</keyword>
<dbReference type="AlphaFoldDB" id="A0A644Y567"/>
<gene>
    <name evidence="2" type="ORF">SDC9_69818</name>
</gene>
<organism evidence="2">
    <name type="scientific">bioreactor metagenome</name>
    <dbReference type="NCBI Taxonomy" id="1076179"/>
    <lineage>
        <taxon>unclassified sequences</taxon>
        <taxon>metagenomes</taxon>
        <taxon>ecological metagenomes</taxon>
    </lineage>
</organism>
<accession>A0A644Y567</accession>